<dbReference type="InterPro" id="IPR036864">
    <property type="entry name" value="Zn2-C6_fun-type_DNA-bd_sf"/>
</dbReference>
<evidence type="ECO:0000256" key="3">
    <source>
        <dbReference type="ARBA" id="ARBA00023015"/>
    </source>
</evidence>
<dbReference type="SMART" id="SM00906">
    <property type="entry name" value="Fungal_trans"/>
    <property type="match status" value="1"/>
</dbReference>
<dbReference type="AlphaFoldDB" id="A0A1L9UV72"/>
<dbReference type="EMBL" id="KV878680">
    <property type="protein sequence ID" value="OJJ75561.1"/>
    <property type="molecule type" value="Genomic_DNA"/>
</dbReference>
<keyword evidence="2" id="KW-0479">Metal-binding</keyword>
<dbReference type="OrthoDB" id="3989227at2759"/>
<dbReference type="PROSITE" id="PS00463">
    <property type="entry name" value="ZN2_CY6_FUNGAL_1"/>
    <property type="match status" value="1"/>
</dbReference>
<reference evidence="10" key="1">
    <citation type="journal article" date="2017" name="Genome Biol.">
        <title>Comparative genomics reveals high biological diversity and specific adaptations in the industrially and medically important fungal genus Aspergillus.</title>
        <authorList>
            <person name="de Vries R.P."/>
            <person name="Riley R."/>
            <person name="Wiebenga A."/>
            <person name="Aguilar-Osorio G."/>
            <person name="Amillis S."/>
            <person name="Uchima C.A."/>
            <person name="Anderluh G."/>
            <person name="Asadollahi M."/>
            <person name="Askin M."/>
            <person name="Barry K."/>
            <person name="Battaglia E."/>
            <person name="Bayram O."/>
            <person name="Benocci T."/>
            <person name="Braus-Stromeyer S.A."/>
            <person name="Caldana C."/>
            <person name="Canovas D."/>
            <person name="Cerqueira G.C."/>
            <person name="Chen F."/>
            <person name="Chen W."/>
            <person name="Choi C."/>
            <person name="Clum A."/>
            <person name="Dos Santos R.A."/>
            <person name="Damasio A.R."/>
            <person name="Diallinas G."/>
            <person name="Emri T."/>
            <person name="Fekete E."/>
            <person name="Flipphi M."/>
            <person name="Freyberg S."/>
            <person name="Gallo A."/>
            <person name="Gournas C."/>
            <person name="Habgood R."/>
            <person name="Hainaut M."/>
            <person name="Harispe M.L."/>
            <person name="Henrissat B."/>
            <person name="Hilden K.S."/>
            <person name="Hope R."/>
            <person name="Hossain A."/>
            <person name="Karabika E."/>
            <person name="Karaffa L."/>
            <person name="Karanyi Z."/>
            <person name="Krasevec N."/>
            <person name="Kuo A."/>
            <person name="Kusch H."/>
            <person name="LaButti K."/>
            <person name="Lagendijk E.L."/>
            <person name="Lapidus A."/>
            <person name="Levasseur A."/>
            <person name="Lindquist E."/>
            <person name="Lipzen A."/>
            <person name="Logrieco A.F."/>
            <person name="MacCabe A."/>
            <person name="Maekelae M.R."/>
            <person name="Malavazi I."/>
            <person name="Melin P."/>
            <person name="Meyer V."/>
            <person name="Mielnichuk N."/>
            <person name="Miskei M."/>
            <person name="Molnar A.P."/>
            <person name="Mule G."/>
            <person name="Ngan C.Y."/>
            <person name="Orejas M."/>
            <person name="Orosz E."/>
            <person name="Ouedraogo J.P."/>
            <person name="Overkamp K.M."/>
            <person name="Park H.-S."/>
            <person name="Perrone G."/>
            <person name="Piumi F."/>
            <person name="Punt P.J."/>
            <person name="Ram A.F."/>
            <person name="Ramon A."/>
            <person name="Rauscher S."/>
            <person name="Record E."/>
            <person name="Riano-Pachon D.M."/>
            <person name="Robert V."/>
            <person name="Roehrig J."/>
            <person name="Ruller R."/>
            <person name="Salamov A."/>
            <person name="Salih N.S."/>
            <person name="Samson R.A."/>
            <person name="Sandor E."/>
            <person name="Sanguinetti M."/>
            <person name="Schuetze T."/>
            <person name="Sepcic K."/>
            <person name="Shelest E."/>
            <person name="Sherlock G."/>
            <person name="Sophianopoulou V."/>
            <person name="Squina F.M."/>
            <person name="Sun H."/>
            <person name="Susca A."/>
            <person name="Todd R.B."/>
            <person name="Tsang A."/>
            <person name="Unkles S.E."/>
            <person name="van de Wiele N."/>
            <person name="van Rossen-Uffink D."/>
            <person name="Oliveira J.V."/>
            <person name="Vesth T.C."/>
            <person name="Visser J."/>
            <person name="Yu J.-H."/>
            <person name="Zhou M."/>
            <person name="Andersen M.R."/>
            <person name="Archer D.B."/>
            <person name="Baker S.E."/>
            <person name="Benoit I."/>
            <person name="Brakhage A.A."/>
            <person name="Braus G.H."/>
            <person name="Fischer R."/>
            <person name="Frisvad J.C."/>
            <person name="Goldman G.H."/>
            <person name="Houbraken J."/>
            <person name="Oakley B."/>
            <person name="Pocsi I."/>
            <person name="Scazzocchio C."/>
            <person name="Seiboth B."/>
            <person name="vanKuyk P.A."/>
            <person name="Wortman J."/>
            <person name="Dyer P.S."/>
            <person name="Grigoriev I.V."/>
        </authorList>
    </citation>
    <scope>NUCLEOTIDE SEQUENCE [LARGE SCALE GENOMIC DNA]</scope>
    <source>
        <strain evidence="10">CBS 101740 / IMI 381727 / IBT 21946</strain>
    </source>
</reference>
<evidence type="ECO:0000313" key="10">
    <source>
        <dbReference type="Proteomes" id="UP000184499"/>
    </source>
</evidence>
<feature type="compositionally biased region" description="Polar residues" evidence="7">
    <location>
        <begin position="85"/>
        <end position="104"/>
    </location>
</feature>
<keyword evidence="4" id="KW-0238">DNA-binding</keyword>
<dbReference type="RefSeq" id="XP_067482808.1">
    <property type="nucleotide sequence ID" value="XM_067629139.1"/>
</dbReference>
<keyword evidence="3" id="KW-0805">Transcription regulation</keyword>
<dbReference type="GO" id="GO:0003677">
    <property type="term" value="F:DNA binding"/>
    <property type="evidence" value="ECO:0007669"/>
    <property type="project" value="UniProtKB-KW"/>
</dbReference>
<dbReference type="InterPro" id="IPR050613">
    <property type="entry name" value="Sec_Metabolite_Reg"/>
</dbReference>
<dbReference type="SMART" id="SM00066">
    <property type="entry name" value="GAL4"/>
    <property type="match status" value="1"/>
</dbReference>
<dbReference type="GO" id="GO:0008270">
    <property type="term" value="F:zinc ion binding"/>
    <property type="evidence" value="ECO:0007669"/>
    <property type="project" value="InterPro"/>
</dbReference>
<dbReference type="VEuPathDB" id="FungiDB:ASPBRDRAFT_71711"/>
<feature type="domain" description="Zn(2)-C6 fungal-type" evidence="8">
    <location>
        <begin position="28"/>
        <end position="57"/>
    </location>
</feature>
<dbReference type="CDD" id="cd12148">
    <property type="entry name" value="fungal_TF_MHR"/>
    <property type="match status" value="1"/>
</dbReference>
<dbReference type="SUPFAM" id="SSF57701">
    <property type="entry name" value="Zn2/Cys6 DNA-binding domain"/>
    <property type="match status" value="1"/>
</dbReference>
<dbReference type="PANTHER" id="PTHR31001:SF50">
    <property type="entry name" value="ZN(II)2CYS6 TRANSCRIPTION FACTOR (EUROFUNG)"/>
    <property type="match status" value="1"/>
</dbReference>
<name>A0A1L9UV72_ASPBC</name>
<keyword evidence="10" id="KW-1185">Reference proteome</keyword>
<evidence type="ECO:0000256" key="4">
    <source>
        <dbReference type="ARBA" id="ARBA00023125"/>
    </source>
</evidence>
<evidence type="ECO:0000256" key="6">
    <source>
        <dbReference type="ARBA" id="ARBA00023242"/>
    </source>
</evidence>
<feature type="region of interest" description="Disordered" evidence="7">
    <location>
        <begin position="85"/>
        <end position="108"/>
    </location>
</feature>
<dbReference type="GO" id="GO:0005634">
    <property type="term" value="C:nucleus"/>
    <property type="evidence" value="ECO:0007669"/>
    <property type="project" value="UniProtKB-SubCell"/>
</dbReference>
<evidence type="ECO:0000256" key="5">
    <source>
        <dbReference type="ARBA" id="ARBA00023163"/>
    </source>
</evidence>
<dbReference type="GO" id="GO:0006351">
    <property type="term" value="P:DNA-templated transcription"/>
    <property type="evidence" value="ECO:0007669"/>
    <property type="project" value="InterPro"/>
</dbReference>
<keyword evidence="6" id="KW-0539">Nucleus</keyword>
<dbReference type="CDD" id="cd00067">
    <property type="entry name" value="GAL4"/>
    <property type="match status" value="1"/>
</dbReference>
<dbReference type="PROSITE" id="PS50048">
    <property type="entry name" value="ZN2_CY6_FUNGAL_2"/>
    <property type="match status" value="1"/>
</dbReference>
<accession>A0A1L9UV72</accession>
<evidence type="ECO:0000256" key="1">
    <source>
        <dbReference type="ARBA" id="ARBA00004123"/>
    </source>
</evidence>
<evidence type="ECO:0000313" key="9">
    <source>
        <dbReference type="EMBL" id="OJJ75561.1"/>
    </source>
</evidence>
<evidence type="ECO:0000256" key="2">
    <source>
        <dbReference type="ARBA" id="ARBA00022723"/>
    </source>
</evidence>
<proteinExistence type="predicted"/>
<comment type="subcellular location">
    <subcellularLocation>
        <location evidence="1">Nucleus</location>
    </subcellularLocation>
</comment>
<protein>
    <recommendedName>
        <fullName evidence="8">Zn(2)-C6 fungal-type domain-containing protein</fullName>
    </recommendedName>
</protein>
<dbReference type="Pfam" id="PF00172">
    <property type="entry name" value="Zn_clus"/>
    <property type="match status" value="1"/>
</dbReference>
<keyword evidence="5" id="KW-0804">Transcription</keyword>
<dbReference type="Pfam" id="PF04082">
    <property type="entry name" value="Fungal_trans"/>
    <property type="match status" value="1"/>
</dbReference>
<dbReference type="Proteomes" id="UP000184499">
    <property type="component" value="Unassembled WGS sequence"/>
</dbReference>
<dbReference type="GO" id="GO:0009893">
    <property type="term" value="P:positive regulation of metabolic process"/>
    <property type="evidence" value="ECO:0007669"/>
    <property type="project" value="UniProtKB-ARBA"/>
</dbReference>
<dbReference type="InterPro" id="IPR007219">
    <property type="entry name" value="XnlR_reg_dom"/>
</dbReference>
<dbReference type="InterPro" id="IPR001138">
    <property type="entry name" value="Zn2Cys6_DnaBD"/>
</dbReference>
<sequence length="633" mass="71396">MRTTAEEQAWLCAANEPEVPLRRPYGKSCHSCRSRKVKCNKRTPCSHCAASRKACVYPKPARRRRGDPLDERIDRLSDAIQTLKESLGRSRTTPSSVPDQSNAQDFGRLTIREGRSRYSNNRFWVRLADEVAEFRAALELPPSPVNYPSNAFLFGSDYPVHLLRKFHPPADKALLLWTFFEQNVSPLAPILHRPTTLKLLLETYEGLQCLSQDSEALLLVMYLAAVISMTQDQCLGHLGVGRATCIQKFRFAVEQALSKAGLLSTDSFVLLQAAVLYLTCIRREDTSKFTASMTSIILRLAQGLGLHRDGTRFGLSPFETEMRRRLWWHIYLLDLRASEDQGISRQISSDMFDTHLPTNLNDEDIVPESETTPQSNGGFTDLTLLLVRCEISIAFSHEASGITDAKASQSRPTPLSMDYFHQYREYIDETYLRKCNPSVPIQWACATTARLILAKYWIMTRSSLASSGSRRDTTGSDRSRLLTLSLEAVKYSYLLEKHVLTSGWAWLFHSYIQWHAVALILSELCVLPRSAMTDQAWEIMSAAFDTWLLDPCQQNAMLWKSIMQLKKRADASLLRQLSWGIPYSIPPSNLMRAPGLAAFIAPGPATMLPGIDWLTNAILMQSEDHGQTQIPAV</sequence>
<evidence type="ECO:0000256" key="7">
    <source>
        <dbReference type="SAM" id="MobiDB-lite"/>
    </source>
</evidence>
<dbReference type="Gene3D" id="4.10.240.10">
    <property type="entry name" value="Zn(2)-C6 fungal-type DNA-binding domain"/>
    <property type="match status" value="1"/>
</dbReference>
<dbReference type="GO" id="GO:0000981">
    <property type="term" value="F:DNA-binding transcription factor activity, RNA polymerase II-specific"/>
    <property type="evidence" value="ECO:0007669"/>
    <property type="project" value="InterPro"/>
</dbReference>
<gene>
    <name evidence="9" type="ORF">ASPBRDRAFT_71711</name>
</gene>
<organism evidence="9 10">
    <name type="scientific">Aspergillus brasiliensis (strain CBS 101740 / IMI 381727 / IBT 21946)</name>
    <dbReference type="NCBI Taxonomy" id="767769"/>
    <lineage>
        <taxon>Eukaryota</taxon>
        <taxon>Fungi</taxon>
        <taxon>Dikarya</taxon>
        <taxon>Ascomycota</taxon>
        <taxon>Pezizomycotina</taxon>
        <taxon>Eurotiomycetes</taxon>
        <taxon>Eurotiomycetidae</taxon>
        <taxon>Eurotiales</taxon>
        <taxon>Aspergillaceae</taxon>
        <taxon>Aspergillus</taxon>
        <taxon>Aspergillus subgen. Circumdati</taxon>
    </lineage>
</organism>
<dbReference type="OMA" id="CDPSIHE"/>
<dbReference type="PANTHER" id="PTHR31001">
    <property type="entry name" value="UNCHARACTERIZED TRANSCRIPTIONAL REGULATORY PROTEIN"/>
    <property type="match status" value="1"/>
</dbReference>
<dbReference type="STRING" id="767769.A0A1L9UV72"/>
<evidence type="ECO:0000259" key="8">
    <source>
        <dbReference type="PROSITE" id="PS50048"/>
    </source>
</evidence>
<dbReference type="GeneID" id="93581626"/>